<feature type="compositionally biased region" description="Low complexity" evidence="1">
    <location>
        <begin position="107"/>
        <end position="116"/>
    </location>
</feature>
<feature type="chain" id="PRO_5035253946" description="Phytanoyl-CoA dioxygenase" evidence="2">
    <location>
        <begin position="16"/>
        <end position="430"/>
    </location>
</feature>
<sequence length="430" mass="45013">MLAVVLALALAGASARHACRPPGRAHGRVSHAPTLRARAAGGVDDARAADDGNADDDDERGGDKEKWTFDGGMDVQAFYAGLEKAGGDIDRFVEAESGRRPARRRAMPPAGDRAAPNSAPPPLRAGVDDGDLAAALRRARAQHGLLAEVALPLRPVPPDELAATVRTVGVARAARVLRADTAAALRAFVLEEVARSEAEVASGAVAERERFSAVLSGRAGDDAPRTRWDVRLPLAPPVVAAVDELLCGPDAPLAFAFGRLAGGGRAELWELAAVVSAPSAAAQQLHADTLFSEAPCLFTAFVALQPISREMGPTLFVPASHTREADEAMRRPDTKARGAGAGADFLATADAQLGCLDTGDATLYDSRLLHAGGANSSRERRVLAYITFRHVAADARELGNEAAHSIRPELARRRLTLAALRRGAGLLVDP</sequence>
<feature type="region of interest" description="Disordered" evidence="1">
    <location>
        <begin position="92"/>
        <end position="124"/>
    </location>
</feature>
<dbReference type="InterPro" id="IPR008775">
    <property type="entry name" value="Phytyl_CoA_dOase-like"/>
</dbReference>
<dbReference type="OMA" id="MITQNTF"/>
<keyword evidence="4" id="KW-1185">Reference proteome</keyword>
<dbReference type="SUPFAM" id="SSF51197">
    <property type="entry name" value="Clavaminate synthase-like"/>
    <property type="match status" value="1"/>
</dbReference>
<dbReference type="OrthoDB" id="406378at2759"/>
<reference evidence="3" key="1">
    <citation type="submission" date="2021-05" db="EMBL/GenBank/DDBJ databases">
        <title>The genome of the haptophyte Pavlova lutheri (Diacronema luteri, Pavlovales) - a model for lipid biosynthesis in eukaryotic algae.</title>
        <authorList>
            <person name="Hulatt C.J."/>
            <person name="Posewitz M.C."/>
        </authorList>
    </citation>
    <scope>NUCLEOTIDE SEQUENCE</scope>
    <source>
        <strain evidence="3">NIVA-4/92</strain>
    </source>
</reference>
<keyword evidence="2" id="KW-0732">Signal</keyword>
<proteinExistence type="predicted"/>
<dbReference type="PANTHER" id="PTHR37563">
    <property type="entry name" value="PHYTANOYL-COA DIOXYGENASE FAMILY PROTEIN (AFU_ORTHOLOGUE AFUA_2G03330)"/>
    <property type="match status" value="1"/>
</dbReference>
<accession>A0A8J5XCZ2</accession>
<dbReference type="PANTHER" id="PTHR37563:SF2">
    <property type="entry name" value="PHYTANOYL-COA DIOXYGENASE FAMILY PROTEIN (AFU_ORTHOLOGUE AFUA_2G03330)"/>
    <property type="match status" value="1"/>
</dbReference>
<feature type="region of interest" description="Disordered" evidence="1">
    <location>
        <begin position="18"/>
        <end position="68"/>
    </location>
</feature>
<feature type="signal peptide" evidence="2">
    <location>
        <begin position="1"/>
        <end position="15"/>
    </location>
</feature>
<name>A0A8J5XCZ2_DIALT</name>
<evidence type="ECO:0000256" key="2">
    <source>
        <dbReference type="SAM" id="SignalP"/>
    </source>
</evidence>
<dbReference type="AlphaFoldDB" id="A0A8J5XCZ2"/>
<evidence type="ECO:0008006" key="5">
    <source>
        <dbReference type="Google" id="ProtNLM"/>
    </source>
</evidence>
<protein>
    <recommendedName>
        <fullName evidence="5">Phytanoyl-CoA dioxygenase</fullName>
    </recommendedName>
</protein>
<gene>
    <name evidence="3" type="ORF">KFE25_010615</name>
</gene>
<organism evidence="3 4">
    <name type="scientific">Diacronema lutheri</name>
    <name type="common">Unicellular marine alga</name>
    <name type="synonym">Monochrysis lutheri</name>
    <dbReference type="NCBI Taxonomy" id="2081491"/>
    <lineage>
        <taxon>Eukaryota</taxon>
        <taxon>Haptista</taxon>
        <taxon>Haptophyta</taxon>
        <taxon>Pavlovophyceae</taxon>
        <taxon>Pavlovales</taxon>
        <taxon>Pavlovaceae</taxon>
        <taxon>Diacronema</taxon>
    </lineage>
</organism>
<evidence type="ECO:0000256" key="1">
    <source>
        <dbReference type="SAM" id="MobiDB-lite"/>
    </source>
</evidence>
<dbReference type="Proteomes" id="UP000751190">
    <property type="component" value="Unassembled WGS sequence"/>
</dbReference>
<evidence type="ECO:0000313" key="4">
    <source>
        <dbReference type="Proteomes" id="UP000751190"/>
    </source>
</evidence>
<comment type="caution">
    <text evidence="3">The sequence shown here is derived from an EMBL/GenBank/DDBJ whole genome shotgun (WGS) entry which is preliminary data.</text>
</comment>
<dbReference type="EMBL" id="JAGTXO010000026">
    <property type="protein sequence ID" value="KAG8461428.1"/>
    <property type="molecule type" value="Genomic_DNA"/>
</dbReference>
<dbReference type="InterPro" id="IPR051961">
    <property type="entry name" value="Fungal_Metabolite_Diox"/>
</dbReference>
<evidence type="ECO:0000313" key="3">
    <source>
        <dbReference type="EMBL" id="KAG8461428.1"/>
    </source>
</evidence>
<dbReference type="Gene3D" id="2.60.120.620">
    <property type="entry name" value="q2cbj1_9rhob like domain"/>
    <property type="match status" value="1"/>
</dbReference>
<feature type="compositionally biased region" description="Basic residues" evidence="1">
    <location>
        <begin position="18"/>
        <end position="29"/>
    </location>
</feature>
<dbReference type="Pfam" id="PF05721">
    <property type="entry name" value="PhyH"/>
    <property type="match status" value="1"/>
</dbReference>